<dbReference type="SUPFAM" id="SSF55347">
    <property type="entry name" value="Glyceraldehyde-3-phosphate dehydrogenase-like, C-terminal domain"/>
    <property type="match status" value="1"/>
</dbReference>
<feature type="binding site" evidence="7">
    <location>
        <position position="36"/>
    </location>
    <ligand>
        <name>NAD(+)</name>
        <dbReference type="ChEBI" id="CHEBI:57540"/>
    </ligand>
</feature>
<dbReference type="InterPro" id="IPR006424">
    <property type="entry name" value="Glyceraldehyde-3-P_DH_1"/>
</dbReference>
<organism evidence="12">
    <name type="scientific">Trichomonas gallinae</name>
    <dbReference type="NCBI Taxonomy" id="56777"/>
    <lineage>
        <taxon>Eukaryota</taxon>
        <taxon>Metamonada</taxon>
        <taxon>Parabasalia</taxon>
        <taxon>Trichomonadida</taxon>
        <taxon>Trichomonadidae</taxon>
        <taxon>Trichomonas</taxon>
    </lineage>
</organism>
<evidence type="ECO:0000256" key="2">
    <source>
        <dbReference type="ARBA" id="ARBA00007406"/>
    </source>
</evidence>
<reference evidence="12" key="1">
    <citation type="submission" date="2023-08" db="EMBL/GenBank/DDBJ databases">
        <title>Selection of suitable reference gene for gene expression studies in Trichomonas gallinae under various biotic and abiotic stress conditions.</title>
        <authorList>
            <person name="Haiming C."/>
        </authorList>
    </citation>
    <scope>NUCLEOTIDE SEQUENCE</scope>
</reference>
<accession>A0AA96MJH7</accession>
<evidence type="ECO:0000256" key="3">
    <source>
        <dbReference type="ARBA" id="ARBA00023002"/>
    </source>
</evidence>
<dbReference type="GO" id="GO:0050661">
    <property type="term" value="F:NADP binding"/>
    <property type="evidence" value="ECO:0007669"/>
    <property type="project" value="InterPro"/>
</dbReference>
<feature type="binding site" evidence="7">
    <location>
        <position position="342"/>
    </location>
    <ligand>
        <name>NAD(+)</name>
        <dbReference type="ChEBI" id="CHEBI:57540"/>
    </ligand>
</feature>
<feature type="domain" description="Glyceraldehyde 3-phosphate dehydrogenase NAD(P) binding" evidence="11">
    <location>
        <begin position="3"/>
        <end position="172"/>
    </location>
</feature>
<name>A0AA96MJH7_9EUKA</name>
<dbReference type="Pfam" id="PF00044">
    <property type="entry name" value="Gp_dh_N"/>
    <property type="match status" value="1"/>
</dbReference>
<dbReference type="InterPro" id="IPR020829">
    <property type="entry name" value="GlycerAld_3-P_DH_cat"/>
</dbReference>
<dbReference type="CDD" id="cd18126">
    <property type="entry name" value="GAPDH_I_C"/>
    <property type="match status" value="1"/>
</dbReference>
<gene>
    <name evidence="12" type="primary">GAPDH</name>
</gene>
<dbReference type="FunFam" id="3.30.360.10:FF:000002">
    <property type="entry name" value="Glyceraldehyde-3-phosphate dehydrogenase"/>
    <property type="match status" value="1"/>
</dbReference>
<comment type="pathway">
    <text evidence="1">Carbohydrate biosynthesis; Calvin cycle.</text>
</comment>
<dbReference type="EC" id="1.2.1.12" evidence="10"/>
<feature type="binding site" evidence="7">
    <location>
        <position position="140"/>
    </location>
    <ligand>
        <name>NAD(+)</name>
        <dbReference type="ChEBI" id="CHEBI:57540"/>
    </ligand>
</feature>
<dbReference type="FunFam" id="3.40.50.720:FF:000001">
    <property type="entry name" value="Glyceraldehyde-3-phosphate dehydrogenase"/>
    <property type="match status" value="1"/>
</dbReference>
<evidence type="ECO:0000256" key="9">
    <source>
        <dbReference type="RuleBase" id="RU000397"/>
    </source>
</evidence>
<evidence type="ECO:0000256" key="6">
    <source>
        <dbReference type="PIRSR" id="PIRSR000149-2"/>
    </source>
</evidence>
<dbReference type="GO" id="GO:0004365">
    <property type="term" value="F:glyceraldehyde-3-phosphate dehydrogenase (NAD+) (phosphorylating) activity"/>
    <property type="evidence" value="ECO:0007669"/>
    <property type="project" value="UniProtKB-UniRule"/>
</dbReference>
<dbReference type="PROSITE" id="PS00071">
    <property type="entry name" value="GAPDH"/>
    <property type="match status" value="1"/>
</dbReference>
<evidence type="ECO:0000256" key="4">
    <source>
        <dbReference type="ARBA" id="ARBA00052787"/>
    </source>
</evidence>
<evidence type="ECO:0000256" key="10">
    <source>
        <dbReference type="RuleBase" id="RU361160"/>
    </source>
</evidence>
<dbReference type="InterPro" id="IPR036291">
    <property type="entry name" value="NAD(P)-bd_dom_sf"/>
</dbReference>
<evidence type="ECO:0000313" key="12">
    <source>
        <dbReference type="EMBL" id="WNS68457.1"/>
    </source>
</evidence>
<keyword evidence="3 10" id="KW-0560">Oxidoreductase</keyword>
<dbReference type="SUPFAM" id="SSF51735">
    <property type="entry name" value="NAD(P)-binding Rossmann-fold domains"/>
    <property type="match status" value="1"/>
</dbReference>
<keyword evidence="10" id="KW-0324">Glycolysis</keyword>
<evidence type="ECO:0000256" key="1">
    <source>
        <dbReference type="ARBA" id="ARBA00005215"/>
    </source>
</evidence>
<sequence>MVVKVAINGFGRIGRLVFRACRKLYPKDIQVVAIHDLGDIKTNVYLLKYDTAHRAFPEPVTVDEAAQTFTVGDGADKWVVKSLGGRLGPSQLPWKELGIDVVLESTGIFRTKAEIGADGKVVKDGYDGHILSGAKKVVLSVPSADEIECTLVLGVNDEDLKPETKCISNASCTTNCLGPVAKTLNNAFGIRNGFMTTVHSYTNDQVVADTMHKDLRRARAAGMNIIPTSTGAAIALPKVCHGLPPKSLDGFALRVPTITGSLVDLTVNVNAKVTKEEVNAALKKATEEGSLKGIMTYVTDPIVSSDIIGNQYSSIVDALSTKVLPNPEGQGTLVKVLSWYDNEWMYSCRCADIFHRLEKYL</sequence>
<dbReference type="GO" id="GO:0047100">
    <property type="term" value="F:glyceraldehyde-3-phosphate dehydrogenase (NADP+) (phosphorylating) activity"/>
    <property type="evidence" value="ECO:0007669"/>
    <property type="project" value="UniProtKB-EC"/>
</dbReference>
<feature type="active site" description="Nucleophile" evidence="5">
    <location>
        <position position="172"/>
    </location>
</feature>
<dbReference type="Pfam" id="PF02800">
    <property type="entry name" value="Gp_dh_C"/>
    <property type="match status" value="1"/>
</dbReference>
<dbReference type="PANTHER" id="PTHR43148">
    <property type="entry name" value="GLYCERALDEHYDE-3-PHOSPHATE DEHYDROGENASE 2"/>
    <property type="match status" value="1"/>
</dbReference>
<feature type="binding site" evidence="6">
    <location>
        <position position="254"/>
    </location>
    <ligand>
        <name>D-glyceraldehyde 3-phosphate</name>
        <dbReference type="ChEBI" id="CHEBI:59776"/>
    </ligand>
</feature>
<feature type="binding site" evidence="6">
    <location>
        <begin position="171"/>
        <end position="173"/>
    </location>
    <ligand>
        <name>D-glyceraldehyde 3-phosphate</name>
        <dbReference type="ChEBI" id="CHEBI:59776"/>
    </ligand>
</feature>
<dbReference type="PIRSF" id="PIRSF000149">
    <property type="entry name" value="GAP_DH"/>
    <property type="match status" value="1"/>
</dbReference>
<dbReference type="EMBL" id="OR478966">
    <property type="protein sequence ID" value="WNS68457.1"/>
    <property type="molecule type" value="mRNA"/>
</dbReference>
<evidence type="ECO:0000256" key="8">
    <source>
        <dbReference type="PIRSR" id="PIRSR000149-4"/>
    </source>
</evidence>
<feature type="binding site" evidence="6">
    <location>
        <position position="202"/>
    </location>
    <ligand>
        <name>D-glyceraldehyde 3-phosphate</name>
        <dbReference type="ChEBI" id="CHEBI:59776"/>
    </ligand>
</feature>
<dbReference type="Gene3D" id="3.30.360.10">
    <property type="entry name" value="Dihydrodipicolinate Reductase, domain 2"/>
    <property type="match status" value="1"/>
</dbReference>
<feature type="site" description="Activates thiol group during catalysis" evidence="8">
    <location>
        <position position="199"/>
    </location>
</feature>
<dbReference type="GO" id="GO:0006006">
    <property type="term" value="P:glucose metabolic process"/>
    <property type="evidence" value="ECO:0007669"/>
    <property type="project" value="InterPro"/>
</dbReference>
<feature type="binding site" evidence="7">
    <location>
        <begin position="12"/>
        <end position="13"/>
    </location>
    <ligand>
        <name>NAD(+)</name>
        <dbReference type="ChEBI" id="CHEBI:57540"/>
    </ligand>
</feature>
<dbReference type="SMART" id="SM00846">
    <property type="entry name" value="Gp_dh_N"/>
    <property type="match status" value="1"/>
</dbReference>
<proteinExistence type="evidence at transcript level"/>
<comment type="catalytic activity">
    <reaction evidence="4">
        <text>D-glyceraldehyde 3-phosphate + phosphate + NADP(+) = (2R)-3-phospho-glyceroyl phosphate + NADPH + H(+)</text>
        <dbReference type="Rhea" id="RHEA:10296"/>
        <dbReference type="ChEBI" id="CHEBI:15378"/>
        <dbReference type="ChEBI" id="CHEBI:43474"/>
        <dbReference type="ChEBI" id="CHEBI:57604"/>
        <dbReference type="ChEBI" id="CHEBI:57783"/>
        <dbReference type="ChEBI" id="CHEBI:58349"/>
        <dbReference type="ChEBI" id="CHEBI:59776"/>
        <dbReference type="EC" id="1.2.1.13"/>
    </reaction>
</comment>
<feature type="binding site" evidence="6">
    <location>
        <begin position="230"/>
        <end position="231"/>
    </location>
    <ligand>
        <name>D-glyceraldehyde 3-phosphate</name>
        <dbReference type="ChEBI" id="CHEBI:59776"/>
    </ligand>
</feature>
<comment type="catalytic activity">
    <reaction evidence="10">
        <text>D-glyceraldehyde 3-phosphate + phosphate + NAD(+) = (2R)-3-phospho-glyceroyl phosphate + NADH + H(+)</text>
        <dbReference type="Rhea" id="RHEA:10300"/>
        <dbReference type="ChEBI" id="CHEBI:15378"/>
        <dbReference type="ChEBI" id="CHEBI:43474"/>
        <dbReference type="ChEBI" id="CHEBI:57540"/>
        <dbReference type="ChEBI" id="CHEBI:57604"/>
        <dbReference type="ChEBI" id="CHEBI:57945"/>
        <dbReference type="ChEBI" id="CHEBI:59776"/>
        <dbReference type="EC" id="1.2.1.12"/>
    </reaction>
</comment>
<dbReference type="NCBIfam" id="TIGR01534">
    <property type="entry name" value="GAPDH-I"/>
    <property type="match status" value="1"/>
</dbReference>
<dbReference type="InterPro" id="IPR020828">
    <property type="entry name" value="GlycerAld_3-P_DH_NAD(P)-bd"/>
</dbReference>
<evidence type="ECO:0000259" key="11">
    <source>
        <dbReference type="SMART" id="SM00846"/>
    </source>
</evidence>
<dbReference type="InterPro" id="IPR020831">
    <property type="entry name" value="GlycerAld/Erythrose_P_DH"/>
</dbReference>
<dbReference type="GO" id="GO:0051287">
    <property type="term" value="F:NAD binding"/>
    <property type="evidence" value="ECO:0007669"/>
    <property type="project" value="UniProtKB-UniRule"/>
</dbReference>
<comment type="pathway">
    <text evidence="10">Carbohydrate degradation; glycolysis; pyruvate from D-glyceraldehyde 3-phosphate: step 1/5.</text>
</comment>
<evidence type="ECO:0000256" key="7">
    <source>
        <dbReference type="PIRSR" id="PIRSR000149-3"/>
    </source>
</evidence>
<dbReference type="AlphaFoldDB" id="A0AA96MJH7"/>
<comment type="similarity">
    <text evidence="2 9">Belongs to the glyceraldehyde-3-phosphate dehydrogenase family.</text>
</comment>
<comment type="subunit">
    <text evidence="10">Homotetramer.</text>
</comment>
<dbReference type="InterPro" id="IPR020830">
    <property type="entry name" value="GlycerAld_3-P_DH_AS"/>
</dbReference>
<dbReference type="PRINTS" id="PR00078">
    <property type="entry name" value="G3PDHDRGNASE"/>
</dbReference>
<dbReference type="Gene3D" id="3.40.50.720">
    <property type="entry name" value="NAD(P)-binding Rossmann-like Domain"/>
    <property type="match status" value="1"/>
</dbReference>
<keyword evidence="7" id="KW-0547">Nucleotide-binding</keyword>
<evidence type="ECO:0000256" key="5">
    <source>
        <dbReference type="PIRSR" id="PIRSR000149-1"/>
    </source>
</evidence>
<dbReference type="CDD" id="cd05214">
    <property type="entry name" value="GAPDH_I_N"/>
    <property type="match status" value="1"/>
</dbReference>
<dbReference type="GO" id="GO:0006096">
    <property type="term" value="P:glycolytic process"/>
    <property type="evidence" value="ECO:0007669"/>
    <property type="project" value="UniProtKB-KW"/>
</dbReference>
<keyword evidence="7 10" id="KW-0520">NAD</keyword>
<protein>
    <recommendedName>
        <fullName evidence="10">Glyceraldehyde-3-phosphate dehydrogenase</fullName>
        <ecNumber evidence="10">1.2.1.12</ecNumber>
    </recommendedName>
</protein>